<keyword evidence="2" id="KW-1133">Transmembrane helix</keyword>
<dbReference type="Proteomes" id="UP000192441">
    <property type="component" value="Unassembled WGS sequence"/>
</dbReference>
<gene>
    <name evidence="4" type="ORF">BST20_13710</name>
    <name evidence="3" type="ORF">MBRA_36720</name>
</gene>
<dbReference type="Proteomes" id="UP000467379">
    <property type="component" value="Chromosome"/>
</dbReference>
<feature type="compositionally biased region" description="Acidic residues" evidence="1">
    <location>
        <begin position="73"/>
        <end position="87"/>
    </location>
</feature>
<reference evidence="3 6" key="2">
    <citation type="journal article" date="2019" name="Emerg. Microbes Infect.">
        <title>Comprehensive subspecies identification of 175 nontuberculous mycobacteria species based on 7547 genomic profiles.</title>
        <authorList>
            <person name="Matsumoto Y."/>
            <person name="Kinjo T."/>
            <person name="Motooka D."/>
            <person name="Nabeya D."/>
            <person name="Jung N."/>
            <person name="Uechi K."/>
            <person name="Horii T."/>
            <person name="Iida T."/>
            <person name="Fujita J."/>
            <person name="Nakamura S."/>
        </authorList>
    </citation>
    <scope>NUCLEOTIDE SEQUENCE [LARGE SCALE GENOMIC DNA]</scope>
    <source>
        <strain evidence="3 6">JCM 12687</strain>
    </source>
</reference>
<feature type="region of interest" description="Disordered" evidence="1">
    <location>
        <begin position="52"/>
        <end position="114"/>
    </location>
</feature>
<reference evidence="4 5" key="1">
    <citation type="submission" date="2016-12" db="EMBL/GenBank/DDBJ databases">
        <title>The new phylogeny of genus Mycobacterium.</title>
        <authorList>
            <person name="Tortoli E."/>
            <person name="Trovato A."/>
            <person name="Cirillo D.M."/>
        </authorList>
    </citation>
    <scope>NUCLEOTIDE SEQUENCE [LARGE SCALE GENOMIC DNA]</scope>
    <source>
        <strain evidence="4 5">DSM 44624</strain>
    </source>
</reference>
<evidence type="ECO:0000313" key="5">
    <source>
        <dbReference type="Proteomes" id="UP000192441"/>
    </source>
</evidence>
<evidence type="ECO:0008006" key="7">
    <source>
        <dbReference type="Google" id="ProtNLM"/>
    </source>
</evidence>
<organism evidence="4 5">
    <name type="scientific">Mycobacterium branderi</name>
    <dbReference type="NCBI Taxonomy" id="43348"/>
    <lineage>
        <taxon>Bacteria</taxon>
        <taxon>Bacillati</taxon>
        <taxon>Actinomycetota</taxon>
        <taxon>Actinomycetes</taxon>
        <taxon>Mycobacteriales</taxon>
        <taxon>Mycobacteriaceae</taxon>
        <taxon>Mycobacterium</taxon>
    </lineage>
</organism>
<dbReference type="EMBL" id="MVHM01000007">
    <property type="protein sequence ID" value="ORA37492.1"/>
    <property type="molecule type" value="Genomic_DNA"/>
</dbReference>
<protein>
    <recommendedName>
        <fullName evidence="7">Transmembrane protein</fullName>
    </recommendedName>
</protein>
<dbReference type="EMBL" id="AP022606">
    <property type="protein sequence ID" value="BBZ13477.1"/>
    <property type="molecule type" value="Genomic_DNA"/>
</dbReference>
<accession>A0A7I7W936</accession>
<feature type="compositionally biased region" description="Basic and acidic residues" evidence="1">
    <location>
        <begin position="103"/>
        <end position="114"/>
    </location>
</feature>
<dbReference type="OrthoDB" id="4641909at2"/>
<evidence type="ECO:0000313" key="3">
    <source>
        <dbReference type="EMBL" id="BBZ13477.1"/>
    </source>
</evidence>
<sequence>MLIIALVLAVIGLAALVFAVVTSNELVAWVCIAASVLGVVLLIIDALQERQRRETGAPANKSADAPKPLPEEAGADYDYADYPEDASGEASTAGADEETGVPAEHDRGSGGDDR</sequence>
<evidence type="ECO:0000256" key="2">
    <source>
        <dbReference type="SAM" id="Phobius"/>
    </source>
</evidence>
<dbReference type="AlphaFoldDB" id="A0A7I7W936"/>
<evidence type="ECO:0000313" key="6">
    <source>
        <dbReference type="Proteomes" id="UP000467379"/>
    </source>
</evidence>
<evidence type="ECO:0000313" key="4">
    <source>
        <dbReference type="EMBL" id="ORA37492.1"/>
    </source>
</evidence>
<keyword evidence="6" id="KW-1185">Reference proteome</keyword>
<dbReference type="RefSeq" id="WP_083131956.1">
    <property type="nucleotide sequence ID" value="NZ_AP022606.1"/>
</dbReference>
<keyword evidence="2" id="KW-0812">Transmembrane</keyword>
<proteinExistence type="predicted"/>
<reference evidence="3" key="3">
    <citation type="submission" date="2020-02" db="EMBL/GenBank/DDBJ databases">
        <authorList>
            <person name="Matsumoto Y."/>
            <person name="Kinjo T."/>
            <person name="Motooka D."/>
            <person name="Nabeya D."/>
            <person name="Jung N."/>
            <person name="Uechi K."/>
            <person name="Horii T."/>
            <person name="Iida T."/>
            <person name="Fujita J."/>
            <person name="Nakamura S."/>
        </authorList>
    </citation>
    <scope>NUCLEOTIDE SEQUENCE</scope>
    <source>
        <strain evidence="3">JCM 12687</strain>
    </source>
</reference>
<feature type="transmembrane region" description="Helical" evidence="2">
    <location>
        <begin position="29"/>
        <end position="47"/>
    </location>
</feature>
<name>A0A7I7W936_9MYCO</name>
<evidence type="ECO:0000256" key="1">
    <source>
        <dbReference type="SAM" id="MobiDB-lite"/>
    </source>
</evidence>
<keyword evidence="2" id="KW-0472">Membrane</keyword>